<evidence type="ECO:0000313" key="3">
    <source>
        <dbReference type="Proteomes" id="UP000639772"/>
    </source>
</evidence>
<evidence type="ECO:0000313" key="2">
    <source>
        <dbReference type="EMBL" id="KAG0478882.1"/>
    </source>
</evidence>
<accession>A0A835U490</accession>
<name>A0A835U490_VANPL</name>
<proteinExistence type="predicted"/>
<dbReference type="EMBL" id="JADCNM010000473">
    <property type="protein sequence ID" value="KAG0447265.1"/>
    <property type="molecule type" value="Genomic_DNA"/>
</dbReference>
<dbReference type="EMBL" id="JADCNM010000006">
    <property type="protein sequence ID" value="KAG0478882.1"/>
    <property type="molecule type" value="Genomic_DNA"/>
</dbReference>
<protein>
    <submittedName>
        <fullName evidence="1">Uncharacterized protein</fullName>
    </submittedName>
</protein>
<dbReference type="PANTHER" id="PTHR34570:SF12">
    <property type="entry name" value="EXPRESSED PROTEIN"/>
    <property type="match status" value="1"/>
</dbReference>
<reference evidence="1 3" key="1">
    <citation type="journal article" date="2020" name="Nat. Food">
        <title>A phased Vanilla planifolia genome enables genetic improvement of flavour and production.</title>
        <authorList>
            <person name="Hasing T."/>
            <person name="Tang H."/>
            <person name="Brym M."/>
            <person name="Khazi F."/>
            <person name="Huang T."/>
            <person name="Chambers A.H."/>
        </authorList>
    </citation>
    <scope>NUCLEOTIDE SEQUENCE [LARGE SCALE GENOMIC DNA]</scope>
    <source>
        <tissue evidence="1">Leaf</tissue>
    </source>
</reference>
<dbReference type="PANTHER" id="PTHR34570">
    <property type="entry name" value="OS03G0593100 PROTEIN"/>
    <property type="match status" value="1"/>
</dbReference>
<dbReference type="OrthoDB" id="671858at2759"/>
<dbReference type="Proteomes" id="UP000639772">
    <property type="component" value="Chromosome 6"/>
</dbReference>
<comment type="caution">
    <text evidence="1">The sequence shown here is derived from an EMBL/GenBank/DDBJ whole genome shotgun (WGS) entry which is preliminary data.</text>
</comment>
<sequence length="117" mass="13747">MGRENKESKATYSSSIALLQERFWQLQRTREMREKRELLRLQTEEEYPSSIKTRWFSHRDSAYPSRPICRNKLGQVHGGEESESQAMEISLLMTLRPDNVGNTKKFDETDVDTSLHL</sequence>
<evidence type="ECO:0000313" key="1">
    <source>
        <dbReference type="EMBL" id="KAG0447265.1"/>
    </source>
</evidence>
<gene>
    <name evidence="2" type="ORF">HPP92_013601</name>
    <name evidence="1" type="ORF">HPP92_028384</name>
</gene>
<dbReference type="AlphaFoldDB" id="A0A835U490"/>
<organism evidence="1 3">
    <name type="scientific">Vanilla planifolia</name>
    <name type="common">Vanilla</name>
    <dbReference type="NCBI Taxonomy" id="51239"/>
    <lineage>
        <taxon>Eukaryota</taxon>
        <taxon>Viridiplantae</taxon>
        <taxon>Streptophyta</taxon>
        <taxon>Embryophyta</taxon>
        <taxon>Tracheophyta</taxon>
        <taxon>Spermatophyta</taxon>
        <taxon>Magnoliopsida</taxon>
        <taxon>Liliopsida</taxon>
        <taxon>Asparagales</taxon>
        <taxon>Orchidaceae</taxon>
        <taxon>Vanilloideae</taxon>
        <taxon>Vanilleae</taxon>
        <taxon>Vanilla</taxon>
    </lineage>
</organism>